<dbReference type="AlphaFoldDB" id="A0A941D2S6"/>
<protein>
    <submittedName>
        <fullName evidence="2">Enoyl-CoA hydratase/isomerase family protein</fullName>
    </submittedName>
</protein>
<dbReference type="Proteomes" id="UP000622580">
    <property type="component" value="Unassembled WGS sequence"/>
</dbReference>
<accession>A0A941D2S6</accession>
<proteinExistence type="inferred from homology"/>
<dbReference type="NCBIfam" id="NF004795">
    <property type="entry name" value="PRK06143.1"/>
    <property type="match status" value="1"/>
</dbReference>
<dbReference type="GO" id="GO:0003824">
    <property type="term" value="F:catalytic activity"/>
    <property type="evidence" value="ECO:0007669"/>
    <property type="project" value="UniProtKB-ARBA"/>
</dbReference>
<sequence>MFTAFATVVEARCASQIGAVTWEDTTMSGEVRIEIEARAGGACVAHVTLDNAAKLNTLNSALMKAFAARIGALAKDEHLRAVVLTGAGDRAFIGGADIDEMAGLDATTARAFITRVHRCCETLRDLPVPVIGRINGYALGAGMEVAAACDLRVAADSAVFGMPEVKLGIPSVVEAALLPSLVGWGRTRQMLLLGETFSAAEAEGWGLVEAVVPAGDLDAQVETWIESLLAAEPAAVRLQKALIRRWEDLPMKDAIAAGIDAFEAAWSTDAPSKAMTEFQAGRAARRTNR</sequence>
<dbReference type="Pfam" id="PF00378">
    <property type="entry name" value="ECH_1"/>
    <property type="match status" value="1"/>
</dbReference>
<dbReference type="RefSeq" id="WP_215341042.1">
    <property type="nucleotide sequence ID" value="NZ_JAGSGD010000001.1"/>
</dbReference>
<dbReference type="GO" id="GO:0006635">
    <property type="term" value="P:fatty acid beta-oxidation"/>
    <property type="evidence" value="ECO:0007669"/>
    <property type="project" value="TreeGrafter"/>
</dbReference>
<dbReference type="PANTHER" id="PTHR11941">
    <property type="entry name" value="ENOYL-COA HYDRATASE-RELATED"/>
    <property type="match status" value="1"/>
</dbReference>
<dbReference type="InterPro" id="IPR001753">
    <property type="entry name" value="Enoyl-CoA_hydra/iso"/>
</dbReference>
<name>A0A941D2S6_9CAUL</name>
<comment type="caution">
    <text evidence="2">The sequence shown here is derived from an EMBL/GenBank/DDBJ whole genome shotgun (WGS) entry which is preliminary data.</text>
</comment>
<gene>
    <name evidence="2" type="ORF">JKL49_13095</name>
</gene>
<dbReference type="PANTHER" id="PTHR11941:SF171">
    <property type="entry name" value="SD19268P"/>
    <property type="match status" value="1"/>
</dbReference>
<dbReference type="SUPFAM" id="SSF52096">
    <property type="entry name" value="ClpP/crotonase"/>
    <property type="match status" value="1"/>
</dbReference>
<evidence type="ECO:0000256" key="1">
    <source>
        <dbReference type="ARBA" id="ARBA00005254"/>
    </source>
</evidence>
<evidence type="ECO:0000313" key="2">
    <source>
        <dbReference type="EMBL" id="MBR7620324.1"/>
    </source>
</evidence>
<dbReference type="InterPro" id="IPR029045">
    <property type="entry name" value="ClpP/crotonase-like_dom_sf"/>
</dbReference>
<reference evidence="2" key="1">
    <citation type="submission" date="2021-04" db="EMBL/GenBank/DDBJ databases">
        <title>Draft genome assembly of strain Phenylobacterium sp. 20VBR1 using MiniION and Illumina platforms.</title>
        <authorList>
            <person name="Thomas F.A."/>
            <person name="Krishnan K.P."/>
            <person name="Sinha R.K."/>
        </authorList>
    </citation>
    <scope>NUCLEOTIDE SEQUENCE</scope>
    <source>
        <strain evidence="2">20VBR1</strain>
    </source>
</reference>
<dbReference type="CDD" id="cd06558">
    <property type="entry name" value="crotonase-like"/>
    <property type="match status" value="1"/>
</dbReference>
<comment type="similarity">
    <text evidence="1">Belongs to the enoyl-CoA hydratase/isomerase family.</text>
</comment>
<organism evidence="2 3">
    <name type="scientific">Phenylobacterium glaciei</name>
    <dbReference type="NCBI Taxonomy" id="2803784"/>
    <lineage>
        <taxon>Bacteria</taxon>
        <taxon>Pseudomonadati</taxon>
        <taxon>Pseudomonadota</taxon>
        <taxon>Alphaproteobacteria</taxon>
        <taxon>Caulobacterales</taxon>
        <taxon>Caulobacteraceae</taxon>
        <taxon>Phenylobacterium</taxon>
    </lineage>
</organism>
<dbReference type="EMBL" id="JAGSGD010000001">
    <property type="protein sequence ID" value="MBR7620324.1"/>
    <property type="molecule type" value="Genomic_DNA"/>
</dbReference>
<keyword evidence="3" id="KW-1185">Reference proteome</keyword>
<evidence type="ECO:0000313" key="3">
    <source>
        <dbReference type="Proteomes" id="UP000622580"/>
    </source>
</evidence>
<dbReference type="Gene3D" id="3.90.226.10">
    <property type="entry name" value="2-enoyl-CoA Hydratase, Chain A, domain 1"/>
    <property type="match status" value="1"/>
</dbReference>